<feature type="domain" description="ABC transporter" evidence="5">
    <location>
        <begin position="5"/>
        <end position="241"/>
    </location>
</feature>
<evidence type="ECO:0000256" key="4">
    <source>
        <dbReference type="ARBA" id="ARBA00022840"/>
    </source>
</evidence>
<sequence>MEPLISISNLLFAYNETFVLKNIDLEIYRGETCFILGPNGSGKTTLIHCINGLLTPQKGTVRIGKSDIQSLTLRQRACFIALVAQESQATFPYNVIDMVVMGRTPHLNFLDKPDAADYDMAWHILENIGIQKLARRPYTRLSGGEKQMVRLARALAQDSTILLLDEPTAHLDIKNAYTIMDTIQVIAQERGLTVVATVHDPNIALRYARRVIMIERGKIFTSGPIDQVMTSENLTRLYQMPLDTTTIGDTIFIIYQNVRR</sequence>
<reference evidence="6 7" key="1">
    <citation type="submission" date="2024-09" db="EMBL/GenBank/DDBJ databases">
        <title>Laminarin stimulates single cell rates of sulfate reduction while oxygen inhibits transcriptomic activity in coastal marine sediment.</title>
        <authorList>
            <person name="Lindsay M."/>
            <person name="Orcutt B."/>
            <person name="Emerson D."/>
            <person name="Stepanauskas R."/>
            <person name="D'Angelo T."/>
        </authorList>
    </citation>
    <scope>NUCLEOTIDE SEQUENCE [LARGE SCALE GENOMIC DNA]</scope>
    <source>
        <strain evidence="6">SAG AM-311-K15</strain>
    </source>
</reference>
<comment type="similarity">
    <text evidence="1">Belongs to the ABC transporter superfamily.</text>
</comment>
<comment type="caution">
    <text evidence="6">The sequence shown here is derived from an EMBL/GenBank/DDBJ whole genome shotgun (WGS) entry which is preliminary data.</text>
</comment>
<proteinExistence type="inferred from homology"/>
<dbReference type="PANTHER" id="PTHR42734">
    <property type="entry name" value="METAL TRANSPORT SYSTEM ATP-BINDING PROTEIN TM_0124-RELATED"/>
    <property type="match status" value="1"/>
</dbReference>
<dbReference type="Proteomes" id="UP001594351">
    <property type="component" value="Unassembled WGS sequence"/>
</dbReference>
<keyword evidence="7" id="KW-1185">Reference proteome</keyword>
<evidence type="ECO:0000256" key="3">
    <source>
        <dbReference type="ARBA" id="ARBA00022741"/>
    </source>
</evidence>
<evidence type="ECO:0000313" key="7">
    <source>
        <dbReference type="Proteomes" id="UP001594351"/>
    </source>
</evidence>
<evidence type="ECO:0000256" key="2">
    <source>
        <dbReference type="ARBA" id="ARBA00022448"/>
    </source>
</evidence>
<keyword evidence="4 6" id="KW-0067">ATP-binding</keyword>
<dbReference type="PANTHER" id="PTHR42734:SF6">
    <property type="entry name" value="MOLYBDATE IMPORT ATP-BINDING PROTEIN MOLC"/>
    <property type="match status" value="1"/>
</dbReference>
<accession>A0ABV6YXZ6</accession>
<protein>
    <submittedName>
        <fullName evidence="6">ABC transporter ATP-binding protein</fullName>
    </submittedName>
</protein>
<dbReference type="Pfam" id="PF00005">
    <property type="entry name" value="ABC_tran"/>
    <property type="match status" value="1"/>
</dbReference>
<dbReference type="SUPFAM" id="SSF52540">
    <property type="entry name" value="P-loop containing nucleoside triphosphate hydrolases"/>
    <property type="match status" value="1"/>
</dbReference>
<dbReference type="InterPro" id="IPR017871">
    <property type="entry name" value="ABC_transporter-like_CS"/>
</dbReference>
<dbReference type="PROSITE" id="PS50893">
    <property type="entry name" value="ABC_TRANSPORTER_2"/>
    <property type="match status" value="1"/>
</dbReference>
<dbReference type="CDD" id="cd03214">
    <property type="entry name" value="ABC_Iron-Siderophores_B12_Hemin"/>
    <property type="match status" value="1"/>
</dbReference>
<dbReference type="EMBL" id="JBHPBY010000151">
    <property type="protein sequence ID" value="MFC1851078.1"/>
    <property type="molecule type" value="Genomic_DNA"/>
</dbReference>
<name>A0ABV6YXZ6_UNCC1</name>
<gene>
    <name evidence="6" type="ORF">ACFL27_12865</name>
</gene>
<dbReference type="InterPro" id="IPR003593">
    <property type="entry name" value="AAA+_ATPase"/>
</dbReference>
<organism evidence="6 7">
    <name type="scientific">candidate division CSSED10-310 bacterium</name>
    <dbReference type="NCBI Taxonomy" id="2855610"/>
    <lineage>
        <taxon>Bacteria</taxon>
        <taxon>Bacteria division CSSED10-310</taxon>
    </lineage>
</organism>
<evidence type="ECO:0000259" key="5">
    <source>
        <dbReference type="PROSITE" id="PS50893"/>
    </source>
</evidence>
<dbReference type="InterPro" id="IPR003439">
    <property type="entry name" value="ABC_transporter-like_ATP-bd"/>
</dbReference>
<dbReference type="InterPro" id="IPR027417">
    <property type="entry name" value="P-loop_NTPase"/>
</dbReference>
<evidence type="ECO:0000313" key="6">
    <source>
        <dbReference type="EMBL" id="MFC1851078.1"/>
    </source>
</evidence>
<dbReference type="InterPro" id="IPR050153">
    <property type="entry name" value="Metal_Ion_Import_ABC"/>
</dbReference>
<keyword evidence="2" id="KW-0813">Transport</keyword>
<evidence type="ECO:0000256" key="1">
    <source>
        <dbReference type="ARBA" id="ARBA00005417"/>
    </source>
</evidence>
<dbReference type="PROSITE" id="PS00211">
    <property type="entry name" value="ABC_TRANSPORTER_1"/>
    <property type="match status" value="1"/>
</dbReference>
<keyword evidence="3" id="KW-0547">Nucleotide-binding</keyword>
<dbReference type="SMART" id="SM00382">
    <property type="entry name" value="AAA"/>
    <property type="match status" value="1"/>
</dbReference>
<dbReference type="Gene3D" id="3.40.50.300">
    <property type="entry name" value="P-loop containing nucleotide triphosphate hydrolases"/>
    <property type="match status" value="1"/>
</dbReference>
<dbReference type="GO" id="GO:0005524">
    <property type="term" value="F:ATP binding"/>
    <property type="evidence" value="ECO:0007669"/>
    <property type="project" value="UniProtKB-KW"/>
</dbReference>